<evidence type="ECO:0000259" key="3">
    <source>
        <dbReference type="Pfam" id="PF17921"/>
    </source>
</evidence>
<comment type="caution">
    <text evidence="4">The sequence shown here is derived from an EMBL/GenBank/DDBJ whole genome shotgun (WGS) entry which is preliminary data.</text>
</comment>
<dbReference type="InterPro" id="IPR043502">
    <property type="entry name" value="DNA/RNA_pol_sf"/>
</dbReference>
<name>A0ABQ9HSJ2_9NEOP</name>
<dbReference type="InterPro" id="IPR043128">
    <property type="entry name" value="Rev_trsase/Diguanyl_cyclase"/>
</dbReference>
<dbReference type="Proteomes" id="UP001159363">
    <property type="component" value="Chromosome X"/>
</dbReference>
<dbReference type="EC" id="2.7.7.49" evidence="1"/>
<gene>
    <name evidence="4" type="ORF">PR048_013572</name>
</gene>
<keyword evidence="5" id="KW-1185">Reference proteome</keyword>
<feature type="domain" description="Integrase zinc-binding" evidence="3">
    <location>
        <begin position="302"/>
        <end position="338"/>
    </location>
</feature>
<reference evidence="4 5" key="1">
    <citation type="submission" date="2023-02" db="EMBL/GenBank/DDBJ databases">
        <title>LHISI_Scaffold_Assembly.</title>
        <authorList>
            <person name="Stuart O.P."/>
            <person name="Cleave R."/>
            <person name="Magrath M.J.L."/>
            <person name="Mikheyev A.S."/>
        </authorList>
    </citation>
    <scope>NUCLEOTIDE SEQUENCE [LARGE SCALE GENOMIC DNA]</scope>
    <source>
        <strain evidence="4">Daus_M_001</strain>
        <tissue evidence="4">Leg muscle</tissue>
    </source>
</reference>
<evidence type="ECO:0000256" key="1">
    <source>
        <dbReference type="ARBA" id="ARBA00012493"/>
    </source>
</evidence>
<evidence type="ECO:0000259" key="2">
    <source>
        <dbReference type="Pfam" id="PF17919"/>
    </source>
</evidence>
<evidence type="ECO:0000313" key="4">
    <source>
        <dbReference type="EMBL" id="KAJ8887357.1"/>
    </source>
</evidence>
<dbReference type="Pfam" id="PF17919">
    <property type="entry name" value="RT_RNaseH_2"/>
    <property type="match status" value="1"/>
</dbReference>
<feature type="domain" description="Reverse transcriptase/retrotransposon-derived protein RNase H-like" evidence="2">
    <location>
        <begin position="140"/>
        <end position="219"/>
    </location>
</feature>
<dbReference type="PANTHER" id="PTHR37984:SF9">
    <property type="entry name" value="INTEGRASE CATALYTIC DOMAIN-CONTAINING PROTEIN"/>
    <property type="match status" value="1"/>
</dbReference>
<dbReference type="Gene3D" id="1.10.340.70">
    <property type="match status" value="1"/>
</dbReference>
<dbReference type="Gene3D" id="3.30.70.270">
    <property type="match status" value="2"/>
</dbReference>
<dbReference type="SUPFAM" id="SSF56672">
    <property type="entry name" value="DNA/RNA polymerases"/>
    <property type="match status" value="1"/>
</dbReference>
<dbReference type="InterPro" id="IPR041577">
    <property type="entry name" value="RT_RNaseH_2"/>
</dbReference>
<dbReference type="EMBL" id="JARBHB010000004">
    <property type="protein sequence ID" value="KAJ8887357.1"/>
    <property type="molecule type" value="Genomic_DNA"/>
</dbReference>
<dbReference type="InterPro" id="IPR050951">
    <property type="entry name" value="Retrovirus_Pol_polyprotein"/>
</dbReference>
<protein>
    <recommendedName>
        <fullName evidence="1">RNA-directed DNA polymerase</fullName>
        <ecNumber evidence="1">2.7.7.49</ecNumber>
    </recommendedName>
</protein>
<organism evidence="4 5">
    <name type="scientific">Dryococelus australis</name>
    <dbReference type="NCBI Taxonomy" id="614101"/>
    <lineage>
        <taxon>Eukaryota</taxon>
        <taxon>Metazoa</taxon>
        <taxon>Ecdysozoa</taxon>
        <taxon>Arthropoda</taxon>
        <taxon>Hexapoda</taxon>
        <taxon>Insecta</taxon>
        <taxon>Pterygota</taxon>
        <taxon>Neoptera</taxon>
        <taxon>Polyneoptera</taxon>
        <taxon>Phasmatodea</taxon>
        <taxon>Verophasmatodea</taxon>
        <taxon>Anareolatae</taxon>
        <taxon>Phasmatidae</taxon>
        <taxon>Eurycanthinae</taxon>
        <taxon>Dryococelus</taxon>
    </lineage>
</organism>
<dbReference type="InterPro" id="IPR041588">
    <property type="entry name" value="Integrase_H2C2"/>
</dbReference>
<accession>A0ABQ9HSJ2</accession>
<proteinExistence type="predicted"/>
<dbReference type="Pfam" id="PF17921">
    <property type="entry name" value="Integrase_H2C2"/>
    <property type="match status" value="1"/>
</dbReference>
<sequence>MGINSSSDIYQCEMAKYFGHINNLIIWFDFFVFGSTEVEHDETLLQILDTARKVFLKLNKDKCIFKTHSLSFLGNIFTDKGVLPDLDRVSAIRDMKPPSSVIELQRFMGVVNYIGPFIKNLSGNISNLKKLLQKDIVRFWDKCHQAEFDHLKSLVTNCPVLTCFNPDEPVTLSVDASKDALGAVLLQNNKPIACVSTTLTLAHCNYSHIEKVLIVVSSLIIIFTPKLLMWRLTTNLLLPLLKKPPFKVPHRLQRLIPKLQRYTVNLMYVPGKYMYIADTLSHSAVSEDKSFTAMEKSSMKDMGIERYQQHARGSVFWPGINNDIRVLVNNCQDCQKCKGNQIKMSFIPH</sequence>
<evidence type="ECO:0000313" key="5">
    <source>
        <dbReference type="Proteomes" id="UP001159363"/>
    </source>
</evidence>
<dbReference type="PANTHER" id="PTHR37984">
    <property type="entry name" value="PROTEIN CBG26694"/>
    <property type="match status" value="1"/>
</dbReference>